<comment type="caution">
    <text evidence="1">The sequence shown here is derived from an EMBL/GenBank/DDBJ whole genome shotgun (WGS) entry which is preliminary data.</text>
</comment>
<evidence type="ECO:0000313" key="2">
    <source>
        <dbReference type="Proteomes" id="UP000736328"/>
    </source>
</evidence>
<dbReference type="Proteomes" id="UP000736328">
    <property type="component" value="Unassembled WGS sequence"/>
</dbReference>
<dbReference type="InterPro" id="IPR011009">
    <property type="entry name" value="Kinase-like_dom_sf"/>
</dbReference>
<accession>A0A933MJ55</accession>
<protein>
    <recommendedName>
        <fullName evidence="3">Aminoglycoside phosphotransferase domain-containing protein</fullName>
    </recommendedName>
</protein>
<reference evidence="1" key="1">
    <citation type="submission" date="2020-07" db="EMBL/GenBank/DDBJ databases">
        <title>Huge and variable diversity of episymbiotic CPR bacteria and DPANN archaea in groundwater ecosystems.</title>
        <authorList>
            <person name="He C.Y."/>
            <person name="Keren R."/>
            <person name="Whittaker M."/>
            <person name="Farag I.F."/>
            <person name="Doudna J."/>
            <person name="Cate J.H.D."/>
            <person name="Banfield J.F."/>
        </authorList>
    </citation>
    <scope>NUCLEOTIDE SEQUENCE</scope>
    <source>
        <strain evidence="1">NC_groundwater_1520_Pr4_B-0.1um_53_5</strain>
    </source>
</reference>
<dbReference type="Gene3D" id="3.90.1200.10">
    <property type="match status" value="1"/>
</dbReference>
<gene>
    <name evidence="1" type="ORF">HY768_11560</name>
</gene>
<organism evidence="1 2">
    <name type="scientific">candidate division TA06 bacterium</name>
    <dbReference type="NCBI Taxonomy" id="2250710"/>
    <lineage>
        <taxon>Bacteria</taxon>
        <taxon>Bacteria division TA06</taxon>
    </lineage>
</organism>
<sequence length="428" mass="49379">MNDVLAVVSYCFIKNSTGRIAVIKHKNNMVFPCFDYSVSPNGHTEKIPAEALRCCHIHTVVLKRLFNKYNKAKNTFIRAYLLDNIGGLGKTKSNLYWKNLDGIMGQKGIIPDVSTKQFARICAKATKNELCPWQNPGWHQKTQKYFIETLRKKEKVTGKIRVQQIKTWDLSCVLKAVTNKGSYFLKAIPAKYKFEASLSAFLSKFLPQYSLELVAIKLPENYLVSKEAQGKTLDQLHGTIRWEKALSDFALFQISLIPKTKELQRLGIPTWPKDTLEKTLFLPAGKYPGAKRMFKDADLRIMDAKIARLKKLYSQNRINTIPDTLEHGDFWAGQVFYNNGKTKFLDWSFATITNPFFSLICFFDHIKYYRKDIGKAAVLRLINAYLKPWEKYAAQNQLARYFALSQQVAILYYALVYKRIDTLKMLLE</sequence>
<proteinExistence type="predicted"/>
<name>A0A933MJ55_UNCT6</name>
<dbReference type="AlphaFoldDB" id="A0A933MJ55"/>
<dbReference type="EMBL" id="JACQXR010000161">
    <property type="protein sequence ID" value="MBI4727832.1"/>
    <property type="molecule type" value="Genomic_DNA"/>
</dbReference>
<evidence type="ECO:0008006" key="3">
    <source>
        <dbReference type="Google" id="ProtNLM"/>
    </source>
</evidence>
<dbReference type="SUPFAM" id="SSF56112">
    <property type="entry name" value="Protein kinase-like (PK-like)"/>
    <property type="match status" value="1"/>
</dbReference>
<evidence type="ECO:0000313" key="1">
    <source>
        <dbReference type="EMBL" id="MBI4727832.1"/>
    </source>
</evidence>